<organism evidence="1 2">
    <name type="scientific">Fusarium solani subsp. cucurbitae</name>
    <name type="common">Neocosmosporum cucurbitae</name>
    <dbReference type="NCBI Taxonomy" id="2747967"/>
    <lineage>
        <taxon>Eukaryota</taxon>
        <taxon>Fungi</taxon>
        <taxon>Dikarya</taxon>
        <taxon>Ascomycota</taxon>
        <taxon>Pezizomycotina</taxon>
        <taxon>Sordariomycetes</taxon>
        <taxon>Hypocreomycetidae</taxon>
        <taxon>Hypocreales</taxon>
        <taxon>Nectriaceae</taxon>
        <taxon>Fusarium</taxon>
        <taxon>Fusarium solani species complex</taxon>
    </lineage>
</organism>
<dbReference type="EMBL" id="CP090034">
    <property type="protein sequence ID" value="UPK95713.1"/>
    <property type="molecule type" value="Genomic_DNA"/>
</dbReference>
<dbReference type="Proteomes" id="UP000830768">
    <property type="component" value="Chromosome 5"/>
</dbReference>
<reference evidence="1" key="1">
    <citation type="submission" date="2021-11" db="EMBL/GenBank/DDBJ databases">
        <title>Fusarium solani-melongenae Genome sequencing and assembly.</title>
        <authorList>
            <person name="Xie S."/>
            <person name="Huang L."/>
            <person name="Zhang X."/>
        </authorList>
    </citation>
    <scope>NUCLEOTIDE SEQUENCE</scope>
    <source>
        <strain evidence="1">CRI 24-3</strain>
    </source>
</reference>
<sequence length="879" mass="99221">MEVAAAAIAFAQGIGMITTGIRTLHSIRQAPVEFMDLLNHLAILNGRAELLRRSLDTLAGAHSDVPDVDIDTIRHLQVQFEGVSSQLNDAATNFIAKSKGLDSQGRHRIPRIMWQRQQSNLMGLRQRVKQLSSEMTDCLAAMNTSQGVRQTGLVLDVRAVMEQSFTDVASQIQHGNTLAERDHESINHIMQQNDTQTALLHSTLANHQETGATISRRLDVFETRVETQLSQVMAHLPPNQHQNSNQITKSSQTRTQFDHTVISVSTTLRQTCPPNCRCQCHRTSYARTPEWLSSVMGSLFVQYKSLPILGIKKCDTPLCKSASQSSIQLQWCFPRWLVARVLVASISWASINDEGAALFLKIPRSIRGFTWLTSTNQDDRAFRGRLMNGTIRPTDILAEWGQNFLTLCMAEKHWELVEILLDLGFDPRMKDLTGRCAIHWARQYKLEGDSNWTPKEIQPTLRHIATMELEDTSPLTMIHQAIRGETTHSLDECIQMEPQHINTPDDVGFAPLHWAVWKENMAAFQTLITASANVNQQTSHGRETPLHFACMDHDVDMVQTLLDLGASISLIDSDKWTPLHYATNQIWGQQKELDVVQILLDAHADPNYQDGEGSTPLHFLFDNQDVDLDHVAALARALINAGADLEAKNIFERTVLLYTCTKTCKNVPLLIDLGANVKAVDDDGRNMLSTLVDNEKDLEPSSLRPELLVGVDPDARNKDNNTSLGFLAKRVRDPIKWRPLSIRVVVDMVGLILGTREANWEAGLFLNKKQELENDGSHARMRQWVMHQRRLMQRDKSRANYDCDEDDLRGWYEDEYHKSSLSETDDDELHPSDGSGPGDRKTMGDDEEEDNDDDDSINERDWSESENSVTFHDARESLE</sequence>
<keyword evidence="2" id="KW-1185">Reference proteome</keyword>
<protein>
    <submittedName>
        <fullName evidence="1">Uncharacterized protein</fullName>
    </submittedName>
</protein>
<proteinExistence type="predicted"/>
<accession>A0ACD3Z3S2</accession>
<evidence type="ECO:0000313" key="2">
    <source>
        <dbReference type="Proteomes" id="UP000830768"/>
    </source>
</evidence>
<evidence type="ECO:0000313" key="1">
    <source>
        <dbReference type="EMBL" id="UPK95713.1"/>
    </source>
</evidence>
<name>A0ACD3Z3S2_FUSSC</name>
<gene>
    <name evidence="1" type="ORF">LCI18_006648</name>
</gene>